<dbReference type="AlphaFoldDB" id="A0AAV9IYH4"/>
<gene>
    <name evidence="3" type="ORF">CDCA_CDCA12G3352</name>
</gene>
<keyword evidence="4" id="KW-1185">Reference proteome</keyword>
<dbReference type="PANTHER" id="PTHR33101">
    <property type="entry name" value="ROP GUANINE NUCLEOTIDE EXCHANGE FACTOR 1"/>
    <property type="match status" value="1"/>
</dbReference>
<dbReference type="Gene3D" id="1.20.58.2010">
    <property type="entry name" value="PRONE domain, subdomain 1"/>
    <property type="match status" value="2"/>
</dbReference>
<accession>A0AAV9IYH4</accession>
<feature type="compositionally biased region" description="Low complexity" evidence="1">
    <location>
        <begin position="19"/>
        <end position="28"/>
    </location>
</feature>
<feature type="compositionally biased region" description="Polar residues" evidence="1">
    <location>
        <begin position="287"/>
        <end position="298"/>
    </location>
</feature>
<feature type="region of interest" description="Disordered" evidence="1">
    <location>
        <begin position="160"/>
        <end position="192"/>
    </location>
</feature>
<reference evidence="3 4" key="1">
    <citation type="submission" date="2022-07" db="EMBL/GenBank/DDBJ databases">
        <title>Genome-wide signatures of adaptation to extreme environments.</title>
        <authorList>
            <person name="Cho C.H."/>
            <person name="Yoon H.S."/>
        </authorList>
    </citation>
    <scope>NUCLEOTIDE SEQUENCE [LARGE SCALE GENOMIC DNA]</scope>
    <source>
        <strain evidence="3 4">DBV 063 E5</strain>
    </source>
</reference>
<evidence type="ECO:0000313" key="3">
    <source>
        <dbReference type="EMBL" id="KAK4537327.1"/>
    </source>
</evidence>
<evidence type="ECO:0000313" key="4">
    <source>
        <dbReference type="Proteomes" id="UP001301350"/>
    </source>
</evidence>
<feature type="compositionally biased region" description="Polar residues" evidence="1">
    <location>
        <begin position="405"/>
        <end position="418"/>
    </location>
</feature>
<dbReference type="EMBL" id="JANCYW010000012">
    <property type="protein sequence ID" value="KAK4537327.1"/>
    <property type="molecule type" value="Genomic_DNA"/>
</dbReference>
<dbReference type="Pfam" id="PF03759">
    <property type="entry name" value="PRONE"/>
    <property type="match status" value="2"/>
</dbReference>
<evidence type="ECO:0000259" key="2">
    <source>
        <dbReference type="PROSITE" id="PS51334"/>
    </source>
</evidence>
<sequence length="889" mass="96833">MSAALASTDSDRSGREPTRGSSTTTPTRAGEPRRYSTAFRQGTVQPPGKLESARASVVLARLLAEDAAAAEAREAYEAAYERYFASVDALFRAVSALDEHNEANELAAIRAAPVSPTALEVDEEAVTLREVCNTQIEALIARCEALREFMYEQTAATTAAASDASASDRSGSDAADQDGDGHSSGWTDSGAPAAVAAARVRRRCSERDSGDAAVSQDLRARFEACRLMQSELERSRSAAWAIAATYDGRAAGETAALPAASKPERRAEGDKENQASAPCSPARPDETTTLPDTTADSHGSSHHDSMRAKTLIQQELARRFTEMRTAAHPAEVQALAGETATAPARRAAAYEETFDTTFSSTYHSNQSSLTRSRYEAMKERIAIMKERLGKIVLAGSSPATYTDGTLTIPSSSASSLGTPTPRISGNRRSRSRGSSSGAACTSPDATGAASNALQLSHAITNLHAGTFGEFKRLEPLPTAAASKWSIEIDFLLSPCEQIIIRVPGTRSLPDGRQVEVLENRLRPDIDEFLPKLRGMDAAMRDMLKSFRELRQLVQYGAELGDTTATTMTTTTSSEPSAAKWWLDRPRVPSGGLPPGVQALLRRTWHEANDIRQMARSINDRVLRSIPLPEREYSRHCFGLDITETSTSALAALTRRSVEREPRVRDILPPDLYAAVTSDANFSAVTYARQAVLRLDEHAPLPSWDDESANARLTDLAERLERAEFVYCVKIDKHTGRHRFGTPWKRNKLETYYAARRRCKRGAHALRESFPGISQTSRDQTRIRFNRDVGTAVLEAYSRVLEARAAAVASRVALVLEADRRETGTQRNSSARGAGLVLSAARHSPNTMPPPPPPPPPPSSSSSSSSQEPSAWRRRWWTLVDDKRTDHETL</sequence>
<proteinExistence type="predicted"/>
<feature type="region of interest" description="Disordered" evidence="1">
    <location>
        <begin position="1"/>
        <end position="47"/>
    </location>
</feature>
<comment type="caution">
    <text evidence="3">The sequence shown here is derived from an EMBL/GenBank/DDBJ whole genome shotgun (WGS) entry which is preliminary data.</text>
</comment>
<feature type="region of interest" description="Disordered" evidence="1">
    <location>
        <begin position="254"/>
        <end position="307"/>
    </location>
</feature>
<dbReference type="PANTHER" id="PTHR33101:SF47">
    <property type="entry name" value="ROP GUANINE NUCLEOTIDE EXCHANGE FACTOR 2-RELATED"/>
    <property type="match status" value="1"/>
</dbReference>
<dbReference type="GO" id="GO:0005085">
    <property type="term" value="F:guanyl-nucleotide exchange factor activity"/>
    <property type="evidence" value="ECO:0007669"/>
    <property type="project" value="InterPro"/>
</dbReference>
<dbReference type="PROSITE" id="PS51334">
    <property type="entry name" value="PRONE"/>
    <property type="match status" value="1"/>
</dbReference>
<evidence type="ECO:0000256" key="1">
    <source>
        <dbReference type="SAM" id="MobiDB-lite"/>
    </source>
</evidence>
<feature type="region of interest" description="Disordered" evidence="1">
    <location>
        <begin position="839"/>
        <end position="873"/>
    </location>
</feature>
<dbReference type="Proteomes" id="UP001301350">
    <property type="component" value="Unassembled WGS sequence"/>
</dbReference>
<dbReference type="InterPro" id="IPR038937">
    <property type="entry name" value="RopGEF"/>
</dbReference>
<name>A0AAV9IYH4_CYACA</name>
<feature type="compositionally biased region" description="Basic and acidic residues" evidence="1">
    <location>
        <begin position="262"/>
        <end position="273"/>
    </location>
</feature>
<feature type="compositionally biased region" description="Low complexity" evidence="1">
    <location>
        <begin position="160"/>
        <end position="174"/>
    </location>
</feature>
<feature type="compositionally biased region" description="Pro residues" evidence="1">
    <location>
        <begin position="846"/>
        <end position="858"/>
    </location>
</feature>
<feature type="region of interest" description="Disordered" evidence="1">
    <location>
        <begin position="405"/>
        <end position="446"/>
    </location>
</feature>
<protein>
    <recommendedName>
        <fullName evidence="2">PRONE domain-containing protein</fullName>
    </recommendedName>
</protein>
<organism evidence="3 4">
    <name type="scientific">Cyanidium caldarium</name>
    <name type="common">Red alga</name>
    <dbReference type="NCBI Taxonomy" id="2771"/>
    <lineage>
        <taxon>Eukaryota</taxon>
        <taxon>Rhodophyta</taxon>
        <taxon>Bangiophyceae</taxon>
        <taxon>Cyanidiales</taxon>
        <taxon>Cyanidiaceae</taxon>
        <taxon>Cyanidium</taxon>
    </lineage>
</organism>
<dbReference type="InterPro" id="IPR005512">
    <property type="entry name" value="PRONE_dom"/>
</dbReference>
<feature type="domain" description="PRONE" evidence="2">
    <location>
        <begin position="450"/>
        <end position="828"/>
    </location>
</feature>
<feature type="compositionally biased region" description="Basic and acidic residues" evidence="1">
    <location>
        <begin position="9"/>
        <end position="18"/>
    </location>
</feature>